<keyword evidence="3" id="KW-1185">Reference proteome</keyword>
<gene>
    <name evidence="2" type="primary">g9055</name>
    <name evidence="2" type="ORF">VP750_LOCUS8121</name>
</gene>
<reference evidence="2 3" key="1">
    <citation type="submission" date="2024-06" db="EMBL/GenBank/DDBJ databases">
        <authorList>
            <person name="Kraege A."/>
            <person name="Thomma B."/>
        </authorList>
    </citation>
    <scope>NUCLEOTIDE SEQUENCE [LARGE SCALE GENOMIC DNA]</scope>
</reference>
<feature type="compositionally biased region" description="Low complexity" evidence="1">
    <location>
        <begin position="147"/>
        <end position="165"/>
    </location>
</feature>
<protein>
    <submittedName>
        <fullName evidence="2">G9055 protein</fullName>
    </submittedName>
</protein>
<dbReference type="EMBL" id="CAXHTA020000016">
    <property type="protein sequence ID" value="CAL5226215.1"/>
    <property type="molecule type" value="Genomic_DNA"/>
</dbReference>
<sequence length="165" mass="18344">MGKKDVKKGAGVKRKVPDEDAASGEGNMAKNVEETALDEEEQQNAEGAYDEVPEDEEEEVREEYTDGMQMHHPATWVHSKKGCIPVYRGLNGMELYRQPFAPVDPFAKKKYKRDALGNPIMDEPKYIVLPKNWRESGYLKNGPPKKTSTAARASSDASAALRTSS</sequence>
<feature type="region of interest" description="Disordered" evidence="1">
    <location>
        <begin position="1"/>
        <end position="66"/>
    </location>
</feature>
<feature type="region of interest" description="Disordered" evidence="1">
    <location>
        <begin position="136"/>
        <end position="165"/>
    </location>
</feature>
<name>A0ABP1G4I4_9CHLO</name>
<accession>A0ABP1G4I4</accession>
<organism evidence="2 3">
    <name type="scientific">Coccomyxa viridis</name>
    <dbReference type="NCBI Taxonomy" id="1274662"/>
    <lineage>
        <taxon>Eukaryota</taxon>
        <taxon>Viridiplantae</taxon>
        <taxon>Chlorophyta</taxon>
        <taxon>core chlorophytes</taxon>
        <taxon>Trebouxiophyceae</taxon>
        <taxon>Trebouxiophyceae incertae sedis</taxon>
        <taxon>Coccomyxaceae</taxon>
        <taxon>Coccomyxa</taxon>
    </lineage>
</organism>
<comment type="caution">
    <text evidence="2">The sequence shown here is derived from an EMBL/GenBank/DDBJ whole genome shotgun (WGS) entry which is preliminary data.</text>
</comment>
<proteinExistence type="predicted"/>
<feature type="compositionally biased region" description="Acidic residues" evidence="1">
    <location>
        <begin position="35"/>
        <end position="61"/>
    </location>
</feature>
<dbReference type="Proteomes" id="UP001497392">
    <property type="component" value="Unassembled WGS sequence"/>
</dbReference>
<evidence type="ECO:0000313" key="2">
    <source>
        <dbReference type="EMBL" id="CAL5226215.1"/>
    </source>
</evidence>
<evidence type="ECO:0000313" key="3">
    <source>
        <dbReference type="Proteomes" id="UP001497392"/>
    </source>
</evidence>
<evidence type="ECO:0000256" key="1">
    <source>
        <dbReference type="SAM" id="MobiDB-lite"/>
    </source>
</evidence>
<feature type="compositionally biased region" description="Basic residues" evidence="1">
    <location>
        <begin position="1"/>
        <end position="14"/>
    </location>
</feature>